<organism evidence="1 2">
    <name type="scientific">Gossypium davidsonii</name>
    <name type="common">Davidson's cotton</name>
    <name type="synonym">Gossypium klotzschianum subsp. davidsonii</name>
    <dbReference type="NCBI Taxonomy" id="34287"/>
    <lineage>
        <taxon>Eukaryota</taxon>
        <taxon>Viridiplantae</taxon>
        <taxon>Streptophyta</taxon>
        <taxon>Embryophyta</taxon>
        <taxon>Tracheophyta</taxon>
        <taxon>Spermatophyta</taxon>
        <taxon>Magnoliopsida</taxon>
        <taxon>eudicotyledons</taxon>
        <taxon>Gunneridae</taxon>
        <taxon>Pentapetalae</taxon>
        <taxon>rosids</taxon>
        <taxon>malvids</taxon>
        <taxon>Malvales</taxon>
        <taxon>Malvaceae</taxon>
        <taxon>Malvoideae</taxon>
        <taxon>Gossypium</taxon>
    </lineage>
</organism>
<accession>A0A7J8TCK6</accession>
<evidence type="ECO:0000313" key="2">
    <source>
        <dbReference type="Proteomes" id="UP000593561"/>
    </source>
</evidence>
<dbReference type="EMBL" id="JABFAC010243562">
    <property type="protein sequence ID" value="MBA0635888.1"/>
    <property type="molecule type" value="Genomic_DNA"/>
</dbReference>
<protein>
    <recommendedName>
        <fullName evidence="3">Myb/SANT-like domain-containing protein</fullName>
    </recommendedName>
</protein>
<keyword evidence="2" id="KW-1185">Reference proteome</keyword>
<evidence type="ECO:0000313" key="1">
    <source>
        <dbReference type="EMBL" id="MBA0635888.1"/>
    </source>
</evidence>
<evidence type="ECO:0008006" key="3">
    <source>
        <dbReference type="Google" id="ProtNLM"/>
    </source>
</evidence>
<dbReference type="AlphaFoldDB" id="A0A7J8TCK6"/>
<dbReference type="PANTHER" id="PTHR48464">
    <property type="match status" value="1"/>
</dbReference>
<reference evidence="1 2" key="1">
    <citation type="journal article" date="2019" name="Genome Biol. Evol.">
        <title>Insights into the evolution of the New World diploid cottons (Gossypium, subgenus Houzingenia) based on genome sequencing.</title>
        <authorList>
            <person name="Grover C.E."/>
            <person name="Arick M.A. 2nd"/>
            <person name="Thrash A."/>
            <person name="Conover J.L."/>
            <person name="Sanders W.S."/>
            <person name="Peterson D.G."/>
            <person name="Frelichowski J.E."/>
            <person name="Scheffler J.A."/>
            <person name="Scheffler B.E."/>
            <person name="Wendel J.F."/>
        </authorList>
    </citation>
    <scope>NUCLEOTIDE SEQUENCE [LARGE SCALE GENOMIC DNA]</scope>
    <source>
        <strain evidence="1">27</strain>
        <tissue evidence="1">Leaf</tissue>
    </source>
</reference>
<dbReference type="Proteomes" id="UP000593561">
    <property type="component" value="Unassembled WGS sequence"/>
</dbReference>
<proteinExistence type="predicted"/>
<gene>
    <name evidence="1" type="ORF">Godav_022336</name>
</gene>
<feature type="non-terminal residue" evidence="1">
    <location>
        <position position="1"/>
    </location>
</feature>
<dbReference type="PANTHER" id="PTHR48464:SF1">
    <property type="entry name" value="MYB_SANT-LIKE DOMAIN-CONTAINING PROTEIN"/>
    <property type="match status" value="1"/>
</dbReference>
<comment type="caution">
    <text evidence="1">The sequence shown here is derived from an EMBL/GenBank/DDBJ whole genome shotgun (WGS) entry which is preliminary data.</text>
</comment>
<sequence>MFSGKDNSSFGWDEHRQMVVAEDAVWNSYIIASQFKHRSFPYYNQLTSIYVKDRATRKDAQTTVDIVKEIDDEDVATANNLEEG</sequence>
<name>A0A7J8TCK6_GOSDV</name>